<evidence type="ECO:0000313" key="1">
    <source>
        <dbReference type="EMBL" id="KLE06023.1"/>
    </source>
</evidence>
<gene>
    <name evidence="1" type="ORF">AF77_03000</name>
</gene>
<dbReference type="InterPro" id="IPR032581">
    <property type="entry name" value="DUF4917"/>
</dbReference>
<reference evidence="1 2" key="1">
    <citation type="submission" date="2014-01" db="EMBL/GenBank/DDBJ databases">
        <title>Development of a Comparative Genomic Fingerprinting Assay for High Resolution Genotyping of Arcobacter butzleri.</title>
        <authorList>
            <person name="Webb A.L."/>
            <person name="Inglis G.D."/>
            <person name="Kruczkiewicz P."/>
            <person name="Selinger L.B."/>
            <person name="Taboada E.N."/>
        </authorList>
    </citation>
    <scope>NUCLEOTIDE SEQUENCE [LARGE SCALE GENOMIC DNA]</scope>
    <source>
        <strain evidence="1 2">L352</strain>
    </source>
</reference>
<dbReference type="EMBL" id="JAIT01000021">
    <property type="protein sequence ID" value="KLE06023.1"/>
    <property type="molecule type" value="Genomic_DNA"/>
</dbReference>
<dbReference type="RefSeq" id="WP_046994516.1">
    <property type="nucleotide sequence ID" value="NZ_JAIT01000021.1"/>
</dbReference>
<comment type="caution">
    <text evidence="1">The sequence shown here is derived from an EMBL/GenBank/DDBJ whole genome shotgun (WGS) entry which is preliminary data.</text>
</comment>
<protein>
    <recommendedName>
        <fullName evidence="3">DUF4917 domain-containing protein</fullName>
    </recommendedName>
</protein>
<dbReference type="Proteomes" id="UP000035462">
    <property type="component" value="Unassembled WGS sequence"/>
</dbReference>
<organism evidence="1 2">
    <name type="scientific">Aliarcobacter butzleri L352</name>
    <dbReference type="NCBI Taxonomy" id="1447260"/>
    <lineage>
        <taxon>Bacteria</taxon>
        <taxon>Pseudomonadati</taxon>
        <taxon>Campylobacterota</taxon>
        <taxon>Epsilonproteobacteria</taxon>
        <taxon>Campylobacterales</taxon>
        <taxon>Arcobacteraceae</taxon>
        <taxon>Aliarcobacter</taxon>
    </lineage>
</organism>
<dbReference type="AlphaFoldDB" id="A0A837JCG9"/>
<sequence length="345" mass="40198">MKLETYDEVMKYLTKKNRQAHLLLGNGFSMAYDSKIFSYNALHRFIENLDNELLSKLFEIVNTKNFELVMQQLDNFCELIEAFGSDKALKFKVEEASIKLKESLINAIEELHPEHVFKMSEEKSEACAVFLNNYLEKQGNIFTTNYDVLLYWVLMRNKIPNAIDGFGRDRENADEYVSEDEVEYSELRWGKHKGRQTVHYVHGALPLFDTGIEIIKEEYDSSHFIMEKIKARLEKKEYPVFVTAGTGDQKLTHIMHNRYLTNCYENLSSIEGSLITFGFNFGEYDEHIIEAINIAAKHGKKVKDRLWSVYIGVYSDDDKKHIERISSKFSCKVRIYDATTAHVWG</sequence>
<proteinExistence type="predicted"/>
<evidence type="ECO:0008006" key="3">
    <source>
        <dbReference type="Google" id="ProtNLM"/>
    </source>
</evidence>
<name>A0A837JCG9_9BACT</name>
<dbReference type="Pfam" id="PF16263">
    <property type="entry name" value="DUF4917"/>
    <property type="match status" value="1"/>
</dbReference>
<accession>A0A837JCG9</accession>
<evidence type="ECO:0000313" key="2">
    <source>
        <dbReference type="Proteomes" id="UP000035462"/>
    </source>
</evidence>